<reference evidence="5 6" key="1">
    <citation type="submission" date="2018-12" db="EMBL/GenBank/DDBJ databases">
        <title>Complete genome of Litorilituus sediminis.</title>
        <authorList>
            <person name="Liu A."/>
            <person name="Rong J."/>
        </authorList>
    </citation>
    <scope>NUCLEOTIDE SEQUENCE [LARGE SCALE GENOMIC DNA]</scope>
    <source>
        <strain evidence="5 6">JCM 17549</strain>
    </source>
</reference>
<dbReference type="SUPFAM" id="SSF69304">
    <property type="entry name" value="Tricorn protease N-terminal domain"/>
    <property type="match status" value="1"/>
</dbReference>
<accession>A0A4P6P752</accession>
<dbReference type="InterPro" id="IPR001867">
    <property type="entry name" value="OmpR/PhoB-type_DNA-bd"/>
</dbReference>
<dbReference type="CDD" id="cd00383">
    <property type="entry name" value="trans_reg_C"/>
    <property type="match status" value="1"/>
</dbReference>
<keyword evidence="3" id="KW-1133">Transmembrane helix</keyword>
<dbReference type="Gene3D" id="2.120.10.30">
    <property type="entry name" value="TolB, C-terminal domain"/>
    <property type="match status" value="2"/>
</dbReference>
<evidence type="ECO:0000313" key="5">
    <source>
        <dbReference type="EMBL" id="QBG37354.1"/>
    </source>
</evidence>
<gene>
    <name evidence="5" type="ORF">EMK97_17215</name>
</gene>
<dbReference type="GO" id="GO:0003677">
    <property type="term" value="F:DNA binding"/>
    <property type="evidence" value="ECO:0007669"/>
    <property type="project" value="UniProtKB-UniRule"/>
</dbReference>
<organism evidence="5 6">
    <name type="scientific">Litorilituus sediminis</name>
    <dbReference type="NCBI Taxonomy" id="718192"/>
    <lineage>
        <taxon>Bacteria</taxon>
        <taxon>Pseudomonadati</taxon>
        <taxon>Pseudomonadota</taxon>
        <taxon>Gammaproteobacteria</taxon>
        <taxon>Alteromonadales</taxon>
        <taxon>Colwelliaceae</taxon>
        <taxon>Litorilituus</taxon>
    </lineage>
</organism>
<dbReference type="GO" id="GO:0006355">
    <property type="term" value="P:regulation of DNA-templated transcription"/>
    <property type="evidence" value="ECO:0007669"/>
    <property type="project" value="InterPro"/>
</dbReference>
<dbReference type="PANTHER" id="PTHR36842">
    <property type="entry name" value="PROTEIN TOLB HOMOLOG"/>
    <property type="match status" value="1"/>
</dbReference>
<dbReference type="AlphaFoldDB" id="A0A4P6P752"/>
<dbReference type="EMBL" id="CP034759">
    <property type="protein sequence ID" value="QBG37354.1"/>
    <property type="molecule type" value="Genomic_DNA"/>
</dbReference>
<proteinExistence type="predicted"/>
<dbReference type="PANTHER" id="PTHR36842:SF1">
    <property type="entry name" value="PROTEIN TOLB"/>
    <property type="match status" value="1"/>
</dbReference>
<evidence type="ECO:0000256" key="1">
    <source>
        <dbReference type="ARBA" id="ARBA00023125"/>
    </source>
</evidence>
<dbReference type="Gene3D" id="1.10.10.10">
    <property type="entry name" value="Winged helix-like DNA-binding domain superfamily/Winged helix DNA-binding domain"/>
    <property type="match status" value="1"/>
</dbReference>
<dbReference type="KEGG" id="lsd:EMK97_17215"/>
<dbReference type="SUPFAM" id="SSF82171">
    <property type="entry name" value="DPP6 N-terminal domain-like"/>
    <property type="match status" value="1"/>
</dbReference>
<keyword evidence="6" id="KW-1185">Reference proteome</keyword>
<dbReference type="SUPFAM" id="SSF46894">
    <property type="entry name" value="C-terminal effector domain of the bipartite response regulators"/>
    <property type="match status" value="1"/>
</dbReference>
<keyword evidence="3" id="KW-0812">Transmembrane</keyword>
<evidence type="ECO:0000313" key="6">
    <source>
        <dbReference type="Proteomes" id="UP000290244"/>
    </source>
</evidence>
<dbReference type="InterPro" id="IPR036388">
    <property type="entry name" value="WH-like_DNA-bd_sf"/>
</dbReference>
<dbReference type="PROSITE" id="PS51755">
    <property type="entry name" value="OMPR_PHOB"/>
    <property type="match status" value="1"/>
</dbReference>
<feature type="domain" description="OmpR/PhoB-type" evidence="4">
    <location>
        <begin position="5"/>
        <end position="105"/>
    </location>
</feature>
<dbReference type="InterPro" id="IPR016032">
    <property type="entry name" value="Sig_transdc_resp-reg_C-effctor"/>
</dbReference>
<evidence type="ECO:0000259" key="4">
    <source>
        <dbReference type="PROSITE" id="PS51755"/>
    </source>
</evidence>
<keyword evidence="3" id="KW-0472">Membrane</keyword>
<name>A0A4P6P752_9GAMM</name>
<feature type="DNA-binding region" description="OmpR/PhoB-type" evidence="2">
    <location>
        <begin position="5"/>
        <end position="105"/>
    </location>
</feature>
<dbReference type="RefSeq" id="WP_130604020.1">
    <property type="nucleotide sequence ID" value="NZ_CP034759.1"/>
</dbReference>
<dbReference type="InterPro" id="IPR011042">
    <property type="entry name" value="6-blade_b-propeller_TolB-like"/>
</dbReference>
<dbReference type="Pfam" id="PF00486">
    <property type="entry name" value="Trans_reg_C"/>
    <property type="match status" value="1"/>
</dbReference>
<sequence>MHDNQQPFKLANITVHPATDEISCDGKTIEIKSMAMKVLCYFAAHNDQVVSRDSLREEVWQNPTASNHTINNHIYSLRQTLAKLDSETKFFHTVTGSKGGYRLVTAALWLDESQEEQGQESETLPSNQADALLNATSSAVKVPSSQIQNKRRRLVYLSGLIVGLALLSALLVMLFSSAKMYDKSETLTIQVGREQSPAISEDGEILIYSNRVNRDSPWQLYAKMLNSSSDAQKVFPEEKSNDNFVSISPNKRYIAFIRYTNDYGIYIADFNPQRLTASKAKLIIPLDDNNLSPAITWLDNSQFFYTAQQADNAPLRVYQYNLALDRSEQVTSPPLNSSGDFAVMASPNKQWLAIMRAKSSNGFSLFLYDLQAKSLLETSVESSENNINVSFSDDSSEVYFVDQQGFLSSYNIVNKQLTRISTQKHLGYWPLKVPNKQQFIMQQDWGLSSLTTQIIRINNPITGGDGSSEVVVNNNMSIRSIAGIDNDGLLFASIKPNFHVELWKYKQGQASKLEAFNEKPEYRYPLSIDWHSASESALLSINNSCRLISIVDGKDTPLCPDNENLYAARFSNDATQLFIPGFKQGEPSAVKIGASGYPLTKLAKLKSANSIHQDNKGNFYYSKEPGYDIYAVDKTTGEERKIIDRTHINNRYSVNDFVVTSQGIYYMDRVAVTQNAIYYYRFADESTSYVVKSKDNYPNIVLSDDEKYLYLIESVDNNSSLLLIN</sequence>
<dbReference type="GO" id="GO:0000160">
    <property type="term" value="P:phosphorelay signal transduction system"/>
    <property type="evidence" value="ECO:0007669"/>
    <property type="project" value="InterPro"/>
</dbReference>
<dbReference type="OrthoDB" id="5900874at2"/>
<dbReference type="Proteomes" id="UP000290244">
    <property type="component" value="Chromosome"/>
</dbReference>
<evidence type="ECO:0000256" key="2">
    <source>
        <dbReference type="PROSITE-ProRule" id="PRU01091"/>
    </source>
</evidence>
<keyword evidence="1 2" id="KW-0238">DNA-binding</keyword>
<dbReference type="SMART" id="SM00862">
    <property type="entry name" value="Trans_reg_C"/>
    <property type="match status" value="1"/>
</dbReference>
<feature type="transmembrane region" description="Helical" evidence="3">
    <location>
        <begin position="154"/>
        <end position="175"/>
    </location>
</feature>
<protein>
    <recommendedName>
        <fullName evidence="4">OmpR/PhoB-type domain-containing protein</fullName>
    </recommendedName>
</protein>
<evidence type="ECO:0000256" key="3">
    <source>
        <dbReference type="SAM" id="Phobius"/>
    </source>
</evidence>